<reference evidence="1" key="1">
    <citation type="submission" date="2020-08" db="EMBL/GenBank/DDBJ databases">
        <title>Multicomponent nature underlies the extraordinary mechanical properties of spider dragline silk.</title>
        <authorList>
            <person name="Kono N."/>
            <person name="Nakamura H."/>
            <person name="Mori M."/>
            <person name="Yoshida Y."/>
            <person name="Ohtoshi R."/>
            <person name="Malay A.D."/>
            <person name="Moran D.A.P."/>
            <person name="Tomita M."/>
            <person name="Numata K."/>
            <person name="Arakawa K."/>
        </authorList>
    </citation>
    <scope>NUCLEOTIDE SEQUENCE</scope>
</reference>
<sequence length="128" mass="14422">MSKPNRQARVAFAKMYVRQPTESWENVIFVDESRYNIFGSDGKETVWFKSNTAIHVNNLRPTVKFGATDLIAWGFMASSGVAAIRDISRSHLDPNDFTVLNCIVKGHAFLSPPSLRLRLCSRFTLLAT</sequence>
<comment type="caution">
    <text evidence="1">The sequence shown here is derived from an EMBL/GenBank/DDBJ whole genome shotgun (WGS) entry which is preliminary data.</text>
</comment>
<dbReference type="InterPro" id="IPR036397">
    <property type="entry name" value="RNaseH_sf"/>
</dbReference>
<proteinExistence type="predicted"/>
<protein>
    <submittedName>
        <fullName evidence="1">Transposable element Tcb1 transposase</fullName>
    </submittedName>
</protein>
<dbReference type="AlphaFoldDB" id="A0A8X6RW15"/>
<dbReference type="EMBL" id="BMAU01021232">
    <property type="protein sequence ID" value="GFY02144.1"/>
    <property type="molecule type" value="Genomic_DNA"/>
</dbReference>
<evidence type="ECO:0000313" key="2">
    <source>
        <dbReference type="Proteomes" id="UP000887159"/>
    </source>
</evidence>
<keyword evidence="2" id="KW-1185">Reference proteome</keyword>
<dbReference type="Proteomes" id="UP000887159">
    <property type="component" value="Unassembled WGS sequence"/>
</dbReference>
<organism evidence="1 2">
    <name type="scientific">Trichonephila clavipes</name>
    <name type="common">Golden silk orbweaver</name>
    <name type="synonym">Nephila clavipes</name>
    <dbReference type="NCBI Taxonomy" id="2585209"/>
    <lineage>
        <taxon>Eukaryota</taxon>
        <taxon>Metazoa</taxon>
        <taxon>Ecdysozoa</taxon>
        <taxon>Arthropoda</taxon>
        <taxon>Chelicerata</taxon>
        <taxon>Arachnida</taxon>
        <taxon>Araneae</taxon>
        <taxon>Araneomorphae</taxon>
        <taxon>Entelegynae</taxon>
        <taxon>Araneoidea</taxon>
        <taxon>Nephilidae</taxon>
        <taxon>Trichonephila</taxon>
    </lineage>
</organism>
<evidence type="ECO:0000313" key="1">
    <source>
        <dbReference type="EMBL" id="GFY02144.1"/>
    </source>
</evidence>
<name>A0A8X6RW15_TRICX</name>
<dbReference type="Gene3D" id="3.30.420.10">
    <property type="entry name" value="Ribonuclease H-like superfamily/Ribonuclease H"/>
    <property type="match status" value="1"/>
</dbReference>
<gene>
    <name evidence="1" type="primary">TCB1_359</name>
    <name evidence="1" type="ORF">TNCV_5100051</name>
</gene>
<dbReference type="GO" id="GO:0003676">
    <property type="term" value="F:nucleic acid binding"/>
    <property type="evidence" value="ECO:0007669"/>
    <property type="project" value="InterPro"/>
</dbReference>
<accession>A0A8X6RW15</accession>